<dbReference type="Proteomes" id="UP000284322">
    <property type="component" value="Unassembled WGS sequence"/>
</dbReference>
<name>A0A419QZE9_9SPHN</name>
<dbReference type="AlphaFoldDB" id="A0A419QZE9"/>
<keyword evidence="2" id="KW-1185">Reference proteome</keyword>
<evidence type="ECO:0000313" key="2">
    <source>
        <dbReference type="Proteomes" id="UP000284322"/>
    </source>
</evidence>
<evidence type="ECO:0000313" key="1">
    <source>
        <dbReference type="EMBL" id="RJX66085.1"/>
    </source>
</evidence>
<accession>A0A419QZE9</accession>
<reference evidence="1 2" key="1">
    <citation type="submission" date="2018-09" db="EMBL/GenBank/DDBJ databases">
        <title>Altererythrobacter sp.Ery1 and Ery12, the genome sequencing of novel strains in genus Alterythrobacter.</title>
        <authorList>
            <person name="Cheng H."/>
            <person name="Wu Y.-H."/>
            <person name="Fang C."/>
            <person name="Xu X.-W."/>
        </authorList>
    </citation>
    <scope>NUCLEOTIDE SEQUENCE [LARGE SCALE GENOMIC DNA]</scope>
    <source>
        <strain evidence="1 2">Ery12</strain>
    </source>
</reference>
<dbReference type="EMBL" id="RAHJ01000021">
    <property type="protein sequence ID" value="RJX66085.1"/>
    <property type="molecule type" value="Genomic_DNA"/>
</dbReference>
<protein>
    <recommendedName>
        <fullName evidence="3">Tetratricopeptide repeat protein</fullName>
    </recommendedName>
</protein>
<proteinExistence type="predicted"/>
<gene>
    <name evidence="1" type="ORF">D6858_14075</name>
</gene>
<sequence>MRQKRPYLFSDTEIDQSTAFPRASFEYHLETLTARKQEYEFEDFCRKLAEKELCPNLTIQTGPTGGGDGKTDAETYPVAAEIAERWWVGNPSAGRERWAFAFSAKKDWKPKLKSDVKKIGGTGREYDLVYFITNQFAAEKDKAKLQDQLSEEYPFRVVILDRSWIVAKVYENGHLGMAISALAIEGAQSDTIQKFGPRDAARSAELTELDRQTSDPERYVGARFQLASDCFRSAILARGLERPQAEVEARFEQAIRIADELGTTSQAMRLRYHYAWTAFWWFEDLPKFLKLYDEVEDRLAGTEQSSEAKHLHTLYSLTVASISNGRLKPESVNIAEKRRALVAILEPLAKNEARPNNALEAKTYLTLIKTHDAMHQDATDALDECWTDFSEILKASEILGSYPVDLLESVLGELGSVVDSPAFDNLFAELTDVIGQRRSHGAAGQANIKRAFQKLELENPYEAIRWFGRAEELLLKREYREELTEALLGSASAYGIVGLRWAARNRALVALDHAMMDFREDGDIDWLAWIAVKQLAWAELRLGRVPQALATLMLAKFILAALQPEGEIADQVEEDLISIEVAFGLLLLNLDVGQLGAISQLHDSFEEYDLVIPGMATLFTLGQHQALIEEGYCPEGQTEKDLNDFLQNWINVPGGDQMPSETMLLDQAEVEFQSNVLGCNIRVKSHTDPVSVGIAETILGSLESLMATSDESHVLPHKEKFRIVVLPDGEPDSIPSHRLVEDKGASYIEISHSPDFHQDSADKMQRYRDWLQELVVEIVCRFAIVRDIEGWMSKIAVNRPGIAGGHLV</sequence>
<comment type="caution">
    <text evidence="1">The sequence shown here is derived from an EMBL/GenBank/DDBJ whole genome shotgun (WGS) entry which is preliminary data.</text>
</comment>
<organism evidence="1 2">
    <name type="scientific">Tsuneonella suprasediminis</name>
    <dbReference type="NCBI Taxonomy" id="2306996"/>
    <lineage>
        <taxon>Bacteria</taxon>
        <taxon>Pseudomonadati</taxon>
        <taxon>Pseudomonadota</taxon>
        <taxon>Alphaproteobacteria</taxon>
        <taxon>Sphingomonadales</taxon>
        <taxon>Erythrobacteraceae</taxon>
        <taxon>Tsuneonella</taxon>
    </lineage>
</organism>
<evidence type="ECO:0008006" key="3">
    <source>
        <dbReference type="Google" id="ProtNLM"/>
    </source>
</evidence>